<protein>
    <submittedName>
        <fullName evidence="10">Outer membrane protein TolC</fullName>
    </submittedName>
</protein>
<feature type="coiled-coil region" evidence="8">
    <location>
        <begin position="343"/>
        <end position="388"/>
    </location>
</feature>
<evidence type="ECO:0000313" key="10">
    <source>
        <dbReference type="EMBL" id="MDR6300090.1"/>
    </source>
</evidence>
<dbReference type="Gene3D" id="1.20.1600.10">
    <property type="entry name" value="Outer membrane efflux proteins (OEP)"/>
    <property type="match status" value="1"/>
</dbReference>
<keyword evidence="8" id="KW-0175">Coiled coil</keyword>
<comment type="caution">
    <text evidence="10">The sequence shown here is derived from an EMBL/GenBank/DDBJ whole genome shotgun (WGS) entry which is preliminary data.</text>
</comment>
<keyword evidence="4" id="KW-1134">Transmembrane beta strand</keyword>
<dbReference type="InterPro" id="IPR051906">
    <property type="entry name" value="TolC-like"/>
</dbReference>
<evidence type="ECO:0000256" key="4">
    <source>
        <dbReference type="ARBA" id="ARBA00022452"/>
    </source>
</evidence>
<feature type="chain" id="PRO_5046826554" evidence="9">
    <location>
        <begin position="19"/>
        <end position="455"/>
    </location>
</feature>
<dbReference type="PANTHER" id="PTHR30026:SF20">
    <property type="entry name" value="OUTER MEMBRANE PROTEIN TOLC"/>
    <property type="match status" value="1"/>
</dbReference>
<keyword evidence="9" id="KW-0732">Signal</keyword>
<dbReference type="Pfam" id="PF02321">
    <property type="entry name" value="OEP"/>
    <property type="match status" value="2"/>
</dbReference>
<dbReference type="EMBL" id="JAVDQA010000001">
    <property type="protein sequence ID" value="MDR6300090.1"/>
    <property type="molecule type" value="Genomic_DNA"/>
</dbReference>
<feature type="signal peptide" evidence="9">
    <location>
        <begin position="1"/>
        <end position="18"/>
    </location>
</feature>
<keyword evidence="3" id="KW-0813">Transport</keyword>
<evidence type="ECO:0000256" key="8">
    <source>
        <dbReference type="SAM" id="Coils"/>
    </source>
</evidence>
<keyword evidence="6" id="KW-0472">Membrane</keyword>
<dbReference type="SUPFAM" id="SSF56954">
    <property type="entry name" value="Outer membrane efflux proteins (OEP)"/>
    <property type="match status" value="1"/>
</dbReference>
<proteinExistence type="inferred from homology"/>
<feature type="coiled-coil region" evidence="8">
    <location>
        <begin position="168"/>
        <end position="219"/>
    </location>
</feature>
<evidence type="ECO:0000313" key="11">
    <source>
        <dbReference type="Proteomes" id="UP001257659"/>
    </source>
</evidence>
<gene>
    <name evidence="10" type="ORF">GGR31_000706</name>
</gene>
<organism evidence="10 11">
    <name type="scientific">Mesonia maritima</name>
    <dbReference type="NCBI Taxonomy" id="1793873"/>
    <lineage>
        <taxon>Bacteria</taxon>
        <taxon>Pseudomonadati</taxon>
        <taxon>Bacteroidota</taxon>
        <taxon>Flavobacteriia</taxon>
        <taxon>Flavobacteriales</taxon>
        <taxon>Flavobacteriaceae</taxon>
        <taxon>Mesonia</taxon>
    </lineage>
</organism>
<keyword evidence="5" id="KW-0812">Transmembrane</keyword>
<evidence type="ECO:0000256" key="5">
    <source>
        <dbReference type="ARBA" id="ARBA00022692"/>
    </source>
</evidence>
<evidence type="ECO:0000256" key="9">
    <source>
        <dbReference type="SAM" id="SignalP"/>
    </source>
</evidence>
<keyword evidence="7" id="KW-0998">Cell outer membrane</keyword>
<keyword evidence="11" id="KW-1185">Reference proteome</keyword>
<dbReference type="PANTHER" id="PTHR30026">
    <property type="entry name" value="OUTER MEMBRANE PROTEIN TOLC"/>
    <property type="match status" value="1"/>
</dbReference>
<name>A0ABU1K397_9FLAO</name>
<dbReference type="Proteomes" id="UP001257659">
    <property type="component" value="Unassembled WGS sequence"/>
</dbReference>
<reference evidence="10 11" key="1">
    <citation type="submission" date="2023-07" db="EMBL/GenBank/DDBJ databases">
        <title>Genomic Encyclopedia of Type Strains, Phase IV (KMG-IV): sequencing the most valuable type-strain genomes for metagenomic binning, comparative biology and taxonomic classification.</title>
        <authorList>
            <person name="Goeker M."/>
        </authorList>
    </citation>
    <scope>NUCLEOTIDE SEQUENCE [LARGE SCALE GENOMIC DNA]</scope>
    <source>
        <strain evidence="10 11">DSM 102814</strain>
    </source>
</reference>
<accession>A0ABU1K397</accession>
<comment type="subcellular location">
    <subcellularLocation>
        <location evidence="1">Cell outer membrane</location>
    </subcellularLocation>
</comment>
<comment type="similarity">
    <text evidence="2">Belongs to the outer membrane factor (OMF) (TC 1.B.17) family.</text>
</comment>
<evidence type="ECO:0000256" key="7">
    <source>
        <dbReference type="ARBA" id="ARBA00023237"/>
    </source>
</evidence>
<evidence type="ECO:0000256" key="2">
    <source>
        <dbReference type="ARBA" id="ARBA00007613"/>
    </source>
</evidence>
<dbReference type="InterPro" id="IPR003423">
    <property type="entry name" value="OMP_efflux"/>
</dbReference>
<evidence type="ECO:0000256" key="1">
    <source>
        <dbReference type="ARBA" id="ARBA00004442"/>
    </source>
</evidence>
<evidence type="ECO:0000256" key="6">
    <source>
        <dbReference type="ARBA" id="ARBA00023136"/>
    </source>
</evidence>
<dbReference type="RefSeq" id="WP_309726999.1">
    <property type="nucleotide sequence ID" value="NZ_JAVDQA010000001.1"/>
</dbReference>
<evidence type="ECO:0000256" key="3">
    <source>
        <dbReference type="ARBA" id="ARBA00022448"/>
    </source>
</evidence>
<sequence>MNLRITYLILFFSGVIYAQENQTQKTYTLSLEEAIDFALDSSYTAINARRDIASAIKKKWETTADGLPQINANIDYQNNLKQPVQLLPAEITGGPPGTFIPVVFGTKQQMSATATASQLLFDGSYIVAVRASKTFLEYTDTNAKKTALEIRENVIDAYGNVLLAQESAAILEQNKTTLEDNLEDTKAMFENGLQEEESVEQLKITYLQISNELRNAKRLISITKEMLNLVLGIPLEEQVFLTDDLDSLAEENISLELLNAPADIENNLDYKLARNLTEQREHELNLEKSKALPTLSTFVNYGTSGYSQEFTFLNDNQDWFQSSIWGVSLNIPIFSSFQRNARTAQARIALDKANTQFEQAKEQIRLEIKRAKNNYQFAVEKYRTSKENLDLANRIENKNQIKFTEGIATSFELRQAQTQLYTAQQELLQSMLDLLNAKAALESALNTPNLNFTNN</sequence>